<evidence type="ECO:0008006" key="3">
    <source>
        <dbReference type="Google" id="ProtNLM"/>
    </source>
</evidence>
<name>A0AAV9BKC6_ACOGR</name>
<gene>
    <name evidence="1" type="ORF">QJS04_geneDACA018777</name>
</gene>
<keyword evidence="2" id="KW-1185">Reference proteome</keyword>
<dbReference type="Proteomes" id="UP001179952">
    <property type="component" value="Unassembled WGS sequence"/>
</dbReference>
<accession>A0AAV9BKC6</accession>
<proteinExistence type="predicted"/>
<dbReference type="AlphaFoldDB" id="A0AAV9BKC6"/>
<dbReference type="EMBL" id="JAUJYN010000002">
    <property type="protein sequence ID" value="KAK1277273.1"/>
    <property type="molecule type" value="Genomic_DNA"/>
</dbReference>
<dbReference type="NCBIfam" id="TIGR01640">
    <property type="entry name" value="F_box_assoc_1"/>
    <property type="match status" value="1"/>
</dbReference>
<dbReference type="InterPro" id="IPR017451">
    <property type="entry name" value="F-box-assoc_interact_dom"/>
</dbReference>
<organism evidence="1 2">
    <name type="scientific">Acorus gramineus</name>
    <name type="common">Dwarf sweet flag</name>
    <dbReference type="NCBI Taxonomy" id="55184"/>
    <lineage>
        <taxon>Eukaryota</taxon>
        <taxon>Viridiplantae</taxon>
        <taxon>Streptophyta</taxon>
        <taxon>Embryophyta</taxon>
        <taxon>Tracheophyta</taxon>
        <taxon>Spermatophyta</taxon>
        <taxon>Magnoliopsida</taxon>
        <taxon>Liliopsida</taxon>
        <taxon>Acoraceae</taxon>
        <taxon>Acorus</taxon>
    </lineage>
</organism>
<evidence type="ECO:0000313" key="2">
    <source>
        <dbReference type="Proteomes" id="UP001179952"/>
    </source>
</evidence>
<protein>
    <recommendedName>
        <fullName evidence="3">F-box associated domain-containing protein</fullName>
    </recommendedName>
</protein>
<dbReference type="PANTHER" id="PTHR35546">
    <property type="entry name" value="F-BOX PROTEIN INTERACTION DOMAIN PROTEIN-RELATED"/>
    <property type="match status" value="1"/>
</dbReference>
<comment type="caution">
    <text evidence="1">The sequence shown here is derived from an EMBL/GenBank/DDBJ whole genome shotgun (WGS) entry which is preliminary data.</text>
</comment>
<evidence type="ECO:0000313" key="1">
    <source>
        <dbReference type="EMBL" id="KAK1277273.1"/>
    </source>
</evidence>
<dbReference type="PANTHER" id="PTHR35546:SF130">
    <property type="entry name" value="EXPRESSED PROTEIN"/>
    <property type="match status" value="1"/>
</dbReference>
<reference evidence="1" key="2">
    <citation type="submission" date="2023-06" db="EMBL/GenBank/DDBJ databases">
        <authorList>
            <person name="Ma L."/>
            <person name="Liu K.-W."/>
            <person name="Li Z."/>
            <person name="Hsiao Y.-Y."/>
            <person name="Qi Y."/>
            <person name="Fu T."/>
            <person name="Tang G."/>
            <person name="Zhang D."/>
            <person name="Sun W.-H."/>
            <person name="Liu D.-K."/>
            <person name="Li Y."/>
            <person name="Chen G.-Z."/>
            <person name="Liu X.-D."/>
            <person name="Liao X.-Y."/>
            <person name="Jiang Y.-T."/>
            <person name="Yu X."/>
            <person name="Hao Y."/>
            <person name="Huang J."/>
            <person name="Zhao X.-W."/>
            <person name="Ke S."/>
            <person name="Chen Y.-Y."/>
            <person name="Wu W.-L."/>
            <person name="Hsu J.-L."/>
            <person name="Lin Y.-F."/>
            <person name="Huang M.-D."/>
            <person name="Li C.-Y."/>
            <person name="Huang L."/>
            <person name="Wang Z.-W."/>
            <person name="Zhao X."/>
            <person name="Zhong W.-Y."/>
            <person name="Peng D.-H."/>
            <person name="Ahmad S."/>
            <person name="Lan S."/>
            <person name="Zhang J.-S."/>
            <person name="Tsai W.-C."/>
            <person name="Van De Peer Y."/>
            <person name="Liu Z.-J."/>
        </authorList>
    </citation>
    <scope>NUCLEOTIDE SEQUENCE</scope>
    <source>
        <strain evidence="1">SCP</strain>
        <tissue evidence="1">Leaves</tissue>
    </source>
</reference>
<reference evidence="1" key="1">
    <citation type="journal article" date="2023" name="Nat. Commun.">
        <title>Diploid and tetraploid genomes of Acorus and the evolution of monocots.</title>
        <authorList>
            <person name="Ma L."/>
            <person name="Liu K.W."/>
            <person name="Li Z."/>
            <person name="Hsiao Y.Y."/>
            <person name="Qi Y."/>
            <person name="Fu T."/>
            <person name="Tang G.D."/>
            <person name="Zhang D."/>
            <person name="Sun W.H."/>
            <person name="Liu D.K."/>
            <person name="Li Y."/>
            <person name="Chen G.Z."/>
            <person name="Liu X.D."/>
            <person name="Liao X.Y."/>
            <person name="Jiang Y.T."/>
            <person name="Yu X."/>
            <person name="Hao Y."/>
            <person name="Huang J."/>
            <person name="Zhao X.W."/>
            <person name="Ke S."/>
            <person name="Chen Y.Y."/>
            <person name="Wu W.L."/>
            <person name="Hsu J.L."/>
            <person name="Lin Y.F."/>
            <person name="Huang M.D."/>
            <person name="Li C.Y."/>
            <person name="Huang L."/>
            <person name="Wang Z.W."/>
            <person name="Zhao X."/>
            <person name="Zhong W.Y."/>
            <person name="Peng D.H."/>
            <person name="Ahmad S."/>
            <person name="Lan S."/>
            <person name="Zhang J.S."/>
            <person name="Tsai W.C."/>
            <person name="Van de Peer Y."/>
            <person name="Liu Z.J."/>
        </authorList>
    </citation>
    <scope>NUCLEOTIDE SEQUENCE</scope>
    <source>
        <strain evidence="1">SCP</strain>
    </source>
</reference>
<sequence length="278" mass="31961">MDFVTSMNLRVRATSFEGLVLCSSHVYEHGDYHVCDPITGIQLHLPKPSHRLHDDVHLGLICDPPTSSYIVVCLFSPTKEKGEQTNTIEVETYFSMTDKWRTSTHHSTSPIGFICSDDFGVVLNEALHWIDTSGHVLSYNPTEDSIGLVKLPVAPFRPGYEFLTHSLGVSEESSLFYSTYDYEELAISVWNLEDYSTSTWSLKYKIRETVQIWQCPWNFFTKKQRILIHLIDRGMINYDLENEVSCIMDFRQPIFRGVNYFPFTPSKWPTLVPPSSSQ</sequence>
<dbReference type="InterPro" id="IPR055290">
    <property type="entry name" value="At3g26010-like"/>
</dbReference>